<reference evidence="1" key="1">
    <citation type="submission" date="2018-01" db="EMBL/GenBank/DDBJ databases">
        <title>An insight into the sialome of Amazonian anophelines.</title>
        <authorList>
            <person name="Ribeiro J.M."/>
            <person name="Scarpassa V."/>
            <person name="Calvo E."/>
        </authorList>
    </citation>
    <scope>NUCLEOTIDE SEQUENCE</scope>
</reference>
<evidence type="ECO:0000313" key="1">
    <source>
        <dbReference type="EMBL" id="MBW77260.1"/>
    </source>
</evidence>
<sequence>MSILRFVLLVTTAPEYVHSILRPVHDATPLHRHHLHDRHHYLHRLQAGITSWYEPPERERESFSIPYHYRLN</sequence>
<name>A0A2M4DI63_ANODA</name>
<accession>A0A2M4DI63</accession>
<dbReference type="EMBL" id="GGFL01013082">
    <property type="protein sequence ID" value="MBW77260.1"/>
    <property type="molecule type" value="Transcribed_RNA"/>
</dbReference>
<organism evidence="1">
    <name type="scientific">Anopheles darlingi</name>
    <name type="common">Mosquito</name>
    <dbReference type="NCBI Taxonomy" id="43151"/>
    <lineage>
        <taxon>Eukaryota</taxon>
        <taxon>Metazoa</taxon>
        <taxon>Ecdysozoa</taxon>
        <taxon>Arthropoda</taxon>
        <taxon>Hexapoda</taxon>
        <taxon>Insecta</taxon>
        <taxon>Pterygota</taxon>
        <taxon>Neoptera</taxon>
        <taxon>Endopterygota</taxon>
        <taxon>Diptera</taxon>
        <taxon>Nematocera</taxon>
        <taxon>Culicoidea</taxon>
        <taxon>Culicidae</taxon>
        <taxon>Anophelinae</taxon>
        <taxon>Anopheles</taxon>
    </lineage>
</organism>
<dbReference type="AlphaFoldDB" id="A0A2M4DI63"/>
<protein>
    <submittedName>
        <fullName evidence="1">Putative secreted protein</fullName>
    </submittedName>
</protein>
<proteinExistence type="predicted"/>